<evidence type="ECO:0008006" key="3">
    <source>
        <dbReference type="Google" id="ProtNLM"/>
    </source>
</evidence>
<sequence length="76" mass="9094">MQRLNDVICNYINREWIGKWKGSIRAFATEYDVDEKTVRRIINSENDPYSISLYTLEKMCTARKITLEQFFGLIKR</sequence>
<dbReference type="EMBL" id="FOXQ01000005">
    <property type="protein sequence ID" value="SFQ07381.1"/>
    <property type="molecule type" value="Genomic_DNA"/>
</dbReference>
<evidence type="ECO:0000313" key="1">
    <source>
        <dbReference type="EMBL" id="SFQ07381.1"/>
    </source>
</evidence>
<proteinExistence type="predicted"/>
<dbReference type="AlphaFoldDB" id="A0A1I5VIX9"/>
<dbReference type="STRING" id="1465490.SAMN05444277_10513"/>
<protein>
    <recommendedName>
        <fullName evidence="3">Cro/C1-type HTH DNA-binding domain-containing protein</fullName>
    </recommendedName>
</protein>
<reference evidence="1 2" key="1">
    <citation type="submission" date="2016-10" db="EMBL/GenBank/DDBJ databases">
        <authorList>
            <person name="de Groot N.N."/>
        </authorList>
    </citation>
    <scope>NUCLEOTIDE SEQUENCE [LARGE SCALE GENOMIC DNA]</scope>
    <source>
        <strain evidence="1 2">DSM 28286</strain>
    </source>
</reference>
<keyword evidence="2" id="KW-1185">Reference proteome</keyword>
<gene>
    <name evidence="1" type="ORF">SAMN05444277_10513</name>
</gene>
<name>A0A1I5VIX9_9BACT</name>
<organism evidence="1 2">
    <name type="scientific">Parafilimonas terrae</name>
    <dbReference type="NCBI Taxonomy" id="1465490"/>
    <lineage>
        <taxon>Bacteria</taxon>
        <taxon>Pseudomonadati</taxon>
        <taxon>Bacteroidota</taxon>
        <taxon>Chitinophagia</taxon>
        <taxon>Chitinophagales</taxon>
        <taxon>Chitinophagaceae</taxon>
        <taxon>Parafilimonas</taxon>
    </lineage>
</organism>
<accession>A0A1I5VIX9</accession>
<dbReference type="Proteomes" id="UP000199031">
    <property type="component" value="Unassembled WGS sequence"/>
</dbReference>
<evidence type="ECO:0000313" key="2">
    <source>
        <dbReference type="Proteomes" id="UP000199031"/>
    </source>
</evidence>